<feature type="transmembrane region" description="Helical" evidence="12">
    <location>
        <begin position="6"/>
        <end position="21"/>
    </location>
</feature>
<feature type="transmembrane region" description="Helical" evidence="12">
    <location>
        <begin position="120"/>
        <end position="138"/>
    </location>
</feature>
<comment type="function">
    <text evidence="1">Mediates high-affinity intracellular uptake of the rare oligo-element molybdenum.</text>
</comment>
<dbReference type="GO" id="GO:0006811">
    <property type="term" value="P:monoatomic ion transport"/>
    <property type="evidence" value="ECO:0007669"/>
    <property type="project" value="UniProtKB-KW"/>
</dbReference>
<feature type="transmembrane region" description="Helical" evidence="12">
    <location>
        <begin position="213"/>
        <end position="231"/>
    </location>
</feature>
<evidence type="ECO:0000256" key="11">
    <source>
        <dbReference type="ARBA" id="ARBA00032555"/>
    </source>
</evidence>
<comment type="subcellular location">
    <subcellularLocation>
        <location evidence="2">Cell membrane</location>
        <topology evidence="2">Multi-pass membrane protein</topology>
    </subcellularLocation>
</comment>
<keyword evidence="6 12" id="KW-0812">Transmembrane</keyword>
<dbReference type="Pfam" id="PF05631">
    <property type="entry name" value="MFS_5"/>
    <property type="match status" value="1"/>
</dbReference>
<organism evidence="13 14">
    <name type="scientific">Polychaeton citri CBS 116435</name>
    <dbReference type="NCBI Taxonomy" id="1314669"/>
    <lineage>
        <taxon>Eukaryota</taxon>
        <taxon>Fungi</taxon>
        <taxon>Dikarya</taxon>
        <taxon>Ascomycota</taxon>
        <taxon>Pezizomycotina</taxon>
        <taxon>Dothideomycetes</taxon>
        <taxon>Dothideomycetidae</taxon>
        <taxon>Capnodiales</taxon>
        <taxon>Capnodiaceae</taxon>
        <taxon>Polychaeton</taxon>
    </lineage>
</organism>
<dbReference type="Proteomes" id="UP000799441">
    <property type="component" value="Unassembled WGS sequence"/>
</dbReference>
<evidence type="ECO:0000256" key="9">
    <source>
        <dbReference type="ARBA" id="ARBA00023136"/>
    </source>
</evidence>
<keyword evidence="14" id="KW-1185">Reference proteome</keyword>
<gene>
    <name evidence="13" type="ORF">K431DRAFT_311679</name>
</gene>
<dbReference type="GO" id="GO:0005886">
    <property type="term" value="C:plasma membrane"/>
    <property type="evidence" value="ECO:0007669"/>
    <property type="project" value="UniProtKB-SubCell"/>
</dbReference>
<dbReference type="InterPro" id="IPR036259">
    <property type="entry name" value="MFS_trans_sf"/>
</dbReference>
<evidence type="ECO:0000313" key="13">
    <source>
        <dbReference type="EMBL" id="KAF2722428.1"/>
    </source>
</evidence>
<feature type="transmembrane region" description="Helical" evidence="12">
    <location>
        <begin position="358"/>
        <end position="375"/>
    </location>
</feature>
<protein>
    <recommendedName>
        <fullName evidence="3">Molybdate-anion transporter</fullName>
    </recommendedName>
    <alternativeName>
        <fullName evidence="10">Major facilitator superfamily domain-containing protein 5</fullName>
    </alternativeName>
    <alternativeName>
        <fullName evidence="11">Molybdate transporter 2 homolog</fullName>
    </alternativeName>
</protein>
<proteinExistence type="predicted"/>
<feature type="transmembrane region" description="Helical" evidence="12">
    <location>
        <begin position="88"/>
        <end position="108"/>
    </location>
</feature>
<dbReference type="InterPro" id="IPR008509">
    <property type="entry name" value="MOT2/MFSD5"/>
</dbReference>
<accession>A0A9P4UR42</accession>
<feature type="transmembrane region" description="Helical" evidence="12">
    <location>
        <begin position="57"/>
        <end position="76"/>
    </location>
</feature>
<evidence type="ECO:0000256" key="7">
    <source>
        <dbReference type="ARBA" id="ARBA00022989"/>
    </source>
</evidence>
<reference evidence="13" key="1">
    <citation type="journal article" date="2020" name="Stud. Mycol.">
        <title>101 Dothideomycetes genomes: a test case for predicting lifestyles and emergence of pathogens.</title>
        <authorList>
            <person name="Haridas S."/>
            <person name="Albert R."/>
            <person name="Binder M."/>
            <person name="Bloem J."/>
            <person name="Labutti K."/>
            <person name="Salamov A."/>
            <person name="Andreopoulos B."/>
            <person name="Baker S."/>
            <person name="Barry K."/>
            <person name="Bills G."/>
            <person name="Bluhm B."/>
            <person name="Cannon C."/>
            <person name="Castanera R."/>
            <person name="Culley D."/>
            <person name="Daum C."/>
            <person name="Ezra D."/>
            <person name="Gonzalez J."/>
            <person name="Henrissat B."/>
            <person name="Kuo A."/>
            <person name="Liang C."/>
            <person name="Lipzen A."/>
            <person name="Lutzoni F."/>
            <person name="Magnuson J."/>
            <person name="Mondo S."/>
            <person name="Nolan M."/>
            <person name="Ohm R."/>
            <person name="Pangilinan J."/>
            <person name="Park H.-J."/>
            <person name="Ramirez L."/>
            <person name="Alfaro M."/>
            <person name="Sun H."/>
            <person name="Tritt A."/>
            <person name="Yoshinaga Y."/>
            <person name="Zwiers L.-H."/>
            <person name="Turgeon B."/>
            <person name="Goodwin S."/>
            <person name="Spatafora J."/>
            <person name="Crous P."/>
            <person name="Grigoriev I."/>
        </authorList>
    </citation>
    <scope>NUCLEOTIDE SEQUENCE</scope>
    <source>
        <strain evidence="13">CBS 116435</strain>
    </source>
</reference>
<dbReference type="AlphaFoldDB" id="A0A9P4UR42"/>
<sequence length="443" mass="48960">MEIYGVYFAVLMSLVIAQWYYRHRHNGKSEQYDMEKETLVVPSIEARRGVSNFKRDYFSAYGLVVAADWLQGPYVYSIYRQERGLSEGTVAALFSTSFIAAAGSAAFVGSLADQYGRRKGCLVFCLLYSISCLSVLSARLEVLFIGRAIGGLGVTLLYAVFETWMVTEYTERGLSQAISLGSIFSFSITLSGIIAIFSGIAGETLVTWTRTETTPFIAAVACLALAAVLISRNWNENYGQSGSGCTSIWEGLQAMVKNKNIMRLTLTSCVFEGSLHIFIFFWSQAMIVSRIEAGEETMPPFGLVFSCLMCAMMNGGNAFSTMHPGQVGYRQAVQMMLVVLALASSAFILPTRIMQEKATFWSFCLFEFAVGLYWPTMSTLRTLVVEDAVRARVYGLMRMPLNLLVVVALSFTQGDEGHRNTIFSVAGVMLVVNCLLLTRSVNR</sequence>
<dbReference type="SUPFAM" id="SSF103473">
    <property type="entry name" value="MFS general substrate transporter"/>
    <property type="match status" value="1"/>
</dbReference>
<evidence type="ECO:0000256" key="4">
    <source>
        <dbReference type="ARBA" id="ARBA00022448"/>
    </source>
</evidence>
<dbReference type="GO" id="GO:0015098">
    <property type="term" value="F:molybdate ion transmembrane transporter activity"/>
    <property type="evidence" value="ECO:0007669"/>
    <property type="project" value="InterPro"/>
</dbReference>
<keyword evidence="5" id="KW-1003">Cell membrane</keyword>
<keyword evidence="9 12" id="KW-0472">Membrane</keyword>
<evidence type="ECO:0000256" key="6">
    <source>
        <dbReference type="ARBA" id="ARBA00022692"/>
    </source>
</evidence>
<dbReference type="OrthoDB" id="263957at2759"/>
<feature type="transmembrane region" description="Helical" evidence="12">
    <location>
        <begin position="301"/>
        <end position="320"/>
    </location>
</feature>
<feature type="transmembrane region" description="Helical" evidence="12">
    <location>
        <begin position="396"/>
        <end position="414"/>
    </location>
</feature>
<evidence type="ECO:0000256" key="3">
    <source>
        <dbReference type="ARBA" id="ARBA00021242"/>
    </source>
</evidence>
<evidence type="ECO:0000256" key="12">
    <source>
        <dbReference type="SAM" id="Phobius"/>
    </source>
</evidence>
<name>A0A9P4UR42_9PEZI</name>
<dbReference type="EMBL" id="MU003782">
    <property type="protein sequence ID" value="KAF2722428.1"/>
    <property type="molecule type" value="Genomic_DNA"/>
</dbReference>
<evidence type="ECO:0000256" key="1">
    <source>
        <dbReference type="ARBA" id="ARBA00003019"/>
    </source>
</evidence>
<dbReference type="PANTHER" id="PTHR23516:SF1">
    <property type="entry name" value="MOLYBDATE-ANION TRANSPORTER"/>
    <property type="match status" value="1"/>
</dbReference>
<keyword evidence="8" id="KW-0406">Ion transport</keyword>
<keyword evidence="4" id="KW-0813">Transport</keyword>
<feature type="transmembrane region" description="Helical" evidence="12">
    <location>
        <begin position="144"/>
        <end position="165"/>
    </location>
</feature>
<feature type="transmembrane region" description="Helical" evidence="12">
    <location>
        <begin position="177"/>
        <end position="201"/>
    </location>
</feature>
<keyword evidence="7 12" id="KW-1133">Transmembrane helix</keyword>
<dbReference type="Gene3D" id="1.20.1250.20">
    <property type="entry name" value="MFS general substrate transporter like domains"/>
    <property type="match status" value="1"/>
</dbReference>
<evidence type="ECO:0000256" key="5">
    <source>
        <dbReference type="ARBA" id="ARBA00022475"/>
    </source>
</evidence>
<dbReference type="PANTHER" id="PTHR23516">
    <property type="entry name" value="SAM (S-ADENOSYL METHIONINE) TRANSPORTER"/>
    <property type="match status" value="1"/>
</dbReference>
<evidence type="ECO:0000256" key="10">
    <source>
        <dbReference type="ARBA" id="ARBA00030646"/>
    </source>
</evidence>
<feature type="transmembrane region" description="Helical" evidence="12">
    <location>
        <begin position="420"/>
        <end position="438"/>
    </location>
</feature>
<evidence type="ECO:0000256" key="8">
    <source>
        <dbReference type="ARBA" id="ARBA00023065"/>
    </source>
</evidence>
<feature type="transmembrane region" description="Helical" evidence="12">
    <location>
        <begin position="261"/>
        <end position="281"/>
    </location>
</feature>
<feature type="transmembrane region" description="Helical" evidence="12">
    <location>
        <begin position="332"/>
        <end position="352"/>
    </location>
</feature>
<evidence type="ECO:0000313" key="14">
    <source>
        <dbReference type="Proteomes" id="UP000799441"/>
    </source>
</evidence>
<comment type="caution">
    <text evidence="13">The sequence shown here is derived from an EMBL/GenBank/DDBJ whole genome shotgun (WGS) entry which is preliminary data.</text>
</comment>
<evidence type="ECO:0000256" key="2">
    <source>
        <dbReference type="ARBA" id="ARBA00004651"/>
    </source>
</evidence>